<proteinExistence type="predicted"/>
<organism evidence="1 2">
    <name type="scientific">Phytophthora palmivora</name>
    <dbReference type="NCBI Taxonomy" id="4796"/>
    <lineage>
        <taxon>Eukaryota</taxon>
        <taxon>Sar</taxon>
        <taxon>Stramenopiles</taxon>
        <taxon>Oomycota</taxon>
        <taxon>Peronosporomycetes</taxon>
        <taxon>Peronosporales</taxon>
        <taxon>Peronosporaceae</taxon>
        <taxon>Phytophthora</taxon>
    </lineage>
</organism>
<accession>A0A2P4XPI9</accession>
<evidence type="ECO:0000313" key="2">
    <source>
        <dbReference type="Proteomes" id="UP000237271"/>
    </source>
</evidence>
<gene>
    <name evidence="1" type="ORF">PHPALM_16601</name>
</gene>
<reference evidence="1 2" key="1">
    <citation type="journal article" date="2017" name="Genome Biol. Evol.">
        <title>Phytophthora megakarya and P. palmivora, closely related causal agents of cacao black pod rot, underwent increases in genome sizes and gene numbers by different mechanisms.</title>
        <authorList>
            <person name="Ali S.S."/>
            <person name="Shao J."/>
            <person name="Lary D.J."/>
            <person name="Kronmiller B."/>
            <person name="Shen D."/>
            <person name="Strem M.D."/>
            <person name="Amoako-Attah I."/>
            <person name="Akrofi A.Y."/>
            <person name="Begoude B.A."/>
            <person name="Ten Hoopen G.M."/>
            <person name="Coulibaly K."/>
            <person name="Kebe B.I."/>
            <person name="Melnick R.L."/>
            <person name="Guiltinan M.J."/>
            <person name="Tyler B.M."/>
            <person name="Meinhardt L.W."/>
            <person name="Bailey B.A."/>
        </authorList>
    </citation>
    <scope>NUCLEOTIDE SEQUENCE [LARGE SCALE GENOMIC DNA]</scope>
    <source>
        <strain evidence="2">sbr112.9</strain>
    </source>
</reference>
<protein>
    <submittedName>
        <fullName evidence="1">Uncharacterized protein</fullName>
    </submittedName>
</protein>
<comment type="caution">
    <text evidence="1">The sequence shown here is derived from an EMBL/GenBank/DDBJ whole genome shotgun (WGS) entry which is preliminary data.</text>
</comment>
<dbReference type="Proteomes" id="UP000237271">
    <property type="component" value="Unassembled WGS sequence"/>
</dbReference>
<evidence type="ECO:0000313" key="1">
    <source>
        <dbReference type="EMBL" id="POM67409.1"/>
    </source>
</evidence>
<dbReference type="EMBL" id="NCKW01009199">
    <property type="protein sequence ID" value="POM67409.1"/>
    <property type="molecule type" value="Genomic_DNA"/>
</dbReference>
<dbReference type="AlphaFoldDB" id="A0A2P4XPI9"/>
<keyword evidence="2" id="KW-1185">Reference proteome</keyword>
<name>A0A2P4XPI9_9STRA</name>
<sequence length="197" mass="21111">MCRAGNTASIHSGHLSWDGDALAILFGHMKNDHDGTRPRDARRVYANPFIPEICPVLSLAIYGAVLGLSNSKIFPGGNQKSWQMKDYLSLGIFTRGIRPTTSAISESSVWECGTDISIETACYLSNGMAIGSNKAHWGPTPRSFTCVYGEAVDPTATTLASGGRTRSDTPRADNHRAIALPKIPVNNRFACQSLAGA</sequence>